<organism evidence="8 9">
    <name type="scientific">Candidatus Desantisbacteria bacterium CG_4_10_14_3_um_filter_40_18</name>
    <dbReference type="NCBI Taxonomy" id="1974544"/>
    <lineage>
        <taxon>Bacteria</taxon>
        <taxon>Candidatus Desantisiibacteriota</taxon>
    </lineage>
</organism>
<gene>
    <name evidence="8" type="primary">fabD</name>
    <name evidence="8" type="ORF">COZ13_05810</name>
</gene>
<dbReference type="AlphaFoldDB" id="A0A2M7P208"/>
<dbReference type="NCBIfam" id="TIGR00128">
    <property type="entry name" value="fabD"/>
    <property type="match status" value="1"/>
</dbReference>
<evidence type="ECO:0000256" key="4">
    <source>
        <dbReference type="ARBA" id="ARBA00023315"/>
    </source>
</evidence>
<dbReference type="Proteomes" id="UP000231028">
    <property type="component" value="Unassembled WGS sequence"/>
</dbReference>
<dbReference type="GO" id="GO:0005829">
    <property type="term" value="C:cytosol"/>
    <property type="evidence" value="ECO:0007669"/>
    <property type="project" value="TreeGrafter"/>
</dbReference>
<evidence type="ECO:0000313" key="8">
    <source>
        <dbReference type="EMBL" id="PIY19338.1"/>
    </source>
</evidence>
<dbReference type="GO" id="GO:0004314">
    <property type="term" value="F:[acyl-carrier-protein] S-malonyltransferase activity"/>
    <property type="evidence" value="ECO:0007669"/>
    <property type="project" value="UniProtKB-EC"/>
</dbReference>
<dbReference type="SUPFAM" id="SSF52151">
    <property type="entry name" value="FabD/lysophospholipase-like"/>
    <property type="match status" value="1"/>
</dbReference>
<comment type="similarity">
    <text evidence="1">Belongs to the FabD family.</text>
</comment>
<comment type="catalytic activity">
    <reaction evidence="5">
        <text>holo-[ACP] + malonyl-CoA = malonyl-[ACP] + CoA</text>
        <dbReference type="Rhea" id="RHEA:41792"/>
        <dbReference type="Rhea" id="RHEA-COMP:9623"/>
        <dbReference type="Rhea" id="RHEA-COMP:9685"/>
        <dbReference type="ChEBI" id="CHEBI:57287"/>
        <dbReference type="ChEBI" id="CHEBI:57384"/>
        <dbReference type="ChEBI" id="CHEBI:64479"/>
        <dbReference type="ChEBI" id="CHEBI:78449"/>
        <dbReference type="EC" id="2.3.1.39"/>
    </reaction>
</comment>
<feature type="domain" description="Malonyl-CoA:ACP transacylase (MAT)" evidence="7">
    <location>
        <begin position="6"/>
        <end position="261"/>
    </location>
</feature>
<dbReference type="SUPFAM" id="SSF55048">
    <property type="entry name" value="Probable ACP-binding domain of malonyl-CoA ACP transacylase"/>
    <property type="match status" value="1"/>
</dbReference>
<reference evidence="9" key="1">
    <citation type="submission" date="2017-09" db="EMBL/GenBank/DDBJ databases">
        <title>Depth-based differentiation of microbial function through sediment-hosted aquifers and enrichment of novel symbionts in the deep terrestrial subsurface.</title>
        <authorList>
            <person name="Probst A.J."/>
            <person name="Ladd B."/>
            <person name="Jarett J.K."/>
            <person name="Geller-Mcgrath D.E."/>
            <person name="Sieber C.M.K."/>
            <person name="Emerson J.B."/>
            <person name="Anantharaman K."/>
            <person name="Thomas B.C."/>
            <person name="Malmstrom R."/>
            <person name="Stieglmeier M."/>
            <person name="Klingl A."/>
            <person name="Woyke T."/>
            <person name="Ryan C.M."/>
            <person name="Banfield J.F."/>
        </authorList>
    </citation>
    <scope>NUCLEOTIDE SEQUENCE [LARGE SCALE GENOMIC DNA]</scope>
</reference>
<evidence type="ECO:0000256" key="1">
    <source>
        <dbReference type="ARBA" id="ARBA00008217"/>
    </source>
</evidence>
<name>A0A2M7P208_9BACT</name>
<dbReference type="Gene3D" id="3.30.70.250">
    <property type="entry name" value="Malonyl-CoA ACP transacylase, ACP-binding"/>
    <property type="match status" value="1"/>
</dbReference>
<dbReference type="InterPro" id="IPR016035">
    <property type="entry name" value="Acyl_Trfase/lysoPLipase"/>
</dbReference>
<dbReference type="InterPro" id="IPR001227">
    <property type="entry name" value="Ac_transferase_dom_sf"/>
</dbReference>
<dbReference type="GO" id="GO:0006633">
    <property type="term" value="P:fatty acid biosynthetic process"/>
    <property type="evidence" value="ECO:0007669"/>
    <property type="project" value="TreeGrafter"/>
</dbReference>
<protein>
    <recommendedName>
        <fullName evidence="2">[acyl-carrier-protein] S-malonyltransferase</fullName>
        <ecNumber evidence="2">2.3.1.39</ecNumber>
    </recommendedName>
</protein>
<dbReference type="SMART" id="SM00827">
    <property type="entry name" value="PKS_AT"/>
    <property type="match status" value="1"/>
</dbReference>
<evidence type="ECO:0000256" key="2">
    <source>
        <dbReference type="ARBA" id="ARBA00013258"/>
    </source>
</evidence>
<dbReference type="InterPro" id="IPR024925">
    <property type="entry name" value="Malonyl_CoA-ACP_transAc"/>
</dbReference>
<dbReference type="Gene3D" id="3.40.366.10">
    <property type="entry name" value="Malonyl-Coenzyme A Acyl Carrier Protein, domain 2"/>
    <property type="match status" value="1"/>
</dbReference>
<dbReference type="InterPro" id="IPR050858">
    <property type="entry name" value="Mal-CoA-ACP_Trans/PKS_FabD"/>
</dbReference>
<dbReference type="PIRSF" id="PIRSF000446">
    <property type="entry name" value="Mct"/>
    <property type="match status" value="1"/>
</dbReference>
<keyword evidence="3 8" id="KW-0808">Transferase</keyword>
<dbReference type="PANTHER" id="PTHR42681:SF1">
    <property type="entry name" value="MALONYL-COA-ACYL CARRIER PROTEIN TRANSACYLASE, MITOCHONDRIAL"/>
    <property type="match status" value="1"/>
</dbReference>
<evidence type="ECO:0000259" key="7">
    <source>
        <dbReference type="SMART" id="SM00827"/>
    </source>
</evidence>
<sequence>MKIGFLYPGQGSQFVGMGRDLYAEYPVVKDIYTKASDILGFDVGKVSFHGRDRELRKTENTQVTVLIHSLAIQSILREEGVTPYLSAGHSLGEYSAVIAAKGISFEDGLQLVRLRGELMSEAGNSYHGRMAAIIGLSLSVVEEMCKNLSSSGTIVIANINTPHQIVLSGEIEVINKATELARKAGAKKSVLLPVSGAFHSPLMKEAAVKFSEALGKVRFNDLETSIIGNVSAQEIDKKEDVRRELTSQMSSPVRWLESMNR</sequence>
<dbReference type="EMBL" id="PFKI01000179">
    <property type="protein sequence ID" value="PIY19338.1"/>
    <property type="molecule type" value="Genomic_DNA"/>
</dbReference>
<feature type="active site" evidence="6">
    <location>
        <position position="199"/>
    </location>
</feature>
<feature type="non-terminal residue" evidence="8">
    <location>
        <position position="261"/>
    </location>
</feature>
<proteinExistence type="inferred from homology"/>
<dbReference type="InterPro" id="IPR004410">
    <property type="entry name" value="Malonyl_CoA-ACP_transAc_FabD"/>
</dbReference>
<accession>A0A2M7P208</accession>
<dbReference type="InterPro" id="IPR014043">
    <property type="entry name" value="Acyl_transferase_dom"/>
</dbReference>
<dbReference type="PANTHER" id="PTHR42681">
    <property type="entry name" value="MALONYL-COA-ACYL CARRIER PROTEIN TRANSACYLASE, MITOCHONDRIAL"/>
    <property type="match status" value="1"/>
</dbReference>
<evidence type="ECO:0000256" key="5">
    <source>
        <dbReference type="ARBA" id="ARBA00048462"/>
    </source>
</evidence>
<dbReference type="InterPro" id="IPR016036">
    <property type="entry name" value="Malonyl_transacylase_ACP-bd"/>
</dbReference>
<keyword evidence="4" id="KW-0012">Acyltransferase</keyword>
<dbReference type="Pfam" id="PF00698">
    <property type="entry name" value="Acyl_transf_1"/>
    <property type="match status" value="1"/>
</dbReference>
<comment type="caution">
    <text evidence="8">The sequence shown here is derived from an EMBL/GenBank/DDBJ whole genome shotgun (WGS) entry which is preliminary data.</text>
</comment>
<dbReference type="FunFam" id="3.30.70.250:FF:000001">
    <property type="entry name" value="Malonyl CoA-acyl carrier protein transacylase"/>
    <property type="match status" value="1"/>
</dbReference>
<evidence type="ECO:0000256" key="6">
    <source>
        <dbReference type="PIRSR" id="PIRSR000446-1"/>
    </source>
</evidence>
<dbReference type="EC" id="2.3.1.39" evidence="2"/>
<feature type="active site" evidence="6">
    <location>
        <position position="90"/>
    </location>
</feature>
<evidence type="ECO:0000313" key="9">
    <source>
        <dbReference type="Proteomes" id="UP000231028"/>
    </source>
</evidence>
<evidence type="ECO:0000256" key="3">
    <source>
        <dbReference type="ARBA" id="ARBA00022679"/>
    </source>
</evidence>